<organism evidence="6 7">
    <name type="scientific">Hydrogenophaga atypica</name>
    <dbReference type="NCBI Taxonomy" id="249409"/>
    <lineage>
        <taxon>Bacteria</taxon>
        <taxon>Pseudomonadati</taxon>
        <taxon>Pseudomonadota</taxon>
        <taxon>Betaproteobacteria</taxon>
        <taxon>Burkholderiales</taxon>
        <taxon>Comamonadaceae</taxon>
        <taxon>Hydrogenophaga</taxon>
    </lineage>
</organism>
<dbReference type="PRINTS" id="PR00039">
    <property type="entry name" value="HTHLYSR"/>
</dbReference>
<dbReference type="InterPro" id="IPR000847">
    <property type="entry name" value="LysR_HTH_N"/>
</dbReference>
<dbReference type="PROSITE" id="PS50931">
    <property type="entry name" value="HTH_LYSR"/>
    <property type="match status" value="1"/>
</dbReference>
<comment type="caution">
    <text evidence="6">The sequence shown here is derived from an EMBL/GenBank/DDBJ whole genome shotgun (WGS) entry which is preliminary data.</text>
</comment>
<name>A0ABW2QIJ2_9BURK</name>
<evidence type="ECO:0000313" key="7">
    <source>
        <dbReference type="Proteomes" id="UP001596501"/>
    </source>
</evidence>
<dbReference type="PANTHER" id="PTHR30126">
    <property type="entry name" value="HTH-TYPE TRANSCRIPTIONAL REGULATOR"/>
    <property type="match status" value="1"/>
</dbReference>
<evidence type="ECO:0000256" key="2">
    <source>
        <dbReference type="ARBA" id="ARBA00023015"/>
    </source>
</evidence>
<evidence type="ECO:0000313" key="6">
    <source>
        <dbReference type="EMBL" id="MFC7408886.1"/>
    </source>
</evidence>
<evidence type="ECO:0000256" key="4">
    <source>
        <dbReference type="ARBA" id="ARBA00023163"/>
    </source>
</evidence>
<comment type="similarity">
    <text evidence="1">Belongs to the LysR transcriptional regulatory family.</text>
</comment>
<dbReference type="SUPFAM" id="SSF46785">
    <property type="entry name" value="Winged helix' DNA-binding domain"/>
    <property type="match status" value="1"/>
</dbReference>
<dbReference type="PANTHER" id="PTHR30126:SF39">
    <property type="entry name" value="HTH-TYPE TRANSCRIPTIONAL REGULATOR CYSL"/>
    <property type="match status" value="1"/>
</dbReference>
<sequence>MTPPSWEQLGSWVALVESGSVSAAAQRLGISQAGVSQHVRQLEDGFGTSLLDRSTRPARPTASGQRLYEQARDLLTRAGQMADAVRLLSRNKRSLLRLGCVDSFAATIGPAMVRGLAGWVQRLRLMSGINPELADQFSQHQLDVLVTTDDPRPVAGQLCVPLFSEQFLLALPPRLQVPPLASLAQLHGMRPFMNYSTRSKMGALVDAYLGRHAPGVERVFEFDATDPLLSLVSEDLGIALTTPLCLWQSRFHAQGVQLMPLSALRSQGKPCPPLSRTFWLVFRPDELGPLANDIAAMVRVAARDLQRQITVELKLPPEMISIEDAAPSAAIP</sequence>
<dbReference type="InterPro" id="IPR036390">
    <property type="entry name" value="WH_DNA-bd_sf"/>
</dbReference>
<evidence type="ECO:0000256" key="3">
    <source>
        <dbReference type="ARBA" id="ARBA00023125"/>
    </source>
</evidence>
<dbReference type="Gene3D" id="1.10.10.10">
    <property type="entry name" value="Winged helix-like DNA-binding domain superfamily/Winged helix DNA-binding domain"/>
    <property type="match status" value="1"/>
</dbReference>
<keyword evidence="7" id="KW-1185">Reference proteome</keyword>
<accession>A0ABW2QIJ2</accession>
<evidence type="ECO:0000259" key="5">
    <source>
        <dbReference type="PROSITE" id="PS50931"/>
    </source>
</evidence>
<dbReference type="Pfam" id="PF00126">
    <property type="entry name" value="HTH_1"/>
    <property type="match status" value="1"/>
</dbReference>
<keyword evidence="2" id="KW-0805">Transcription regulation</keyword>
<proteinExistence type="inferred from homology"/>
<dbReference type="CDD" id="cd05466">
    <property type="entry name" value="PBP2_LTTR_substrate"/>
    <property type="match status" value="1"/>
</dbReference>
<dbReference type="InterPro" id="IPR005119">
    <property type="entry name" value="LysR_subst-bd"/>
</dbReference>
<feature type="domain" description="HTH lysR-type" evidence="5">
    <location>
        <begin position="13"/>
        <end position="61"/>
    </location>
</feature>
<gene>
    <name evidence="6" type="ORF">ACFQPB_08440</name>
</gene>
<keyword evidence="4" id="KW-0804">Transcription</keyword>
<dbReference type="InterPro" id="IPR036388">
    <property type="entry name" value="WH-like_DNA-bd_sf"/>
</dbReference>
<protein>
    <submittedName>
        <fullName evidence="6">LysR family transcriptional regulator</fullName>
    </submittedName>
</protein>
<dbReference type="Proteomes" id="UP001596501">
    <property type="component" value="Unassembled WGS sequence"/>
</dbReference>
<dbReference type="Pfam" id="PF03466">
    <property type="entry name" value="LysR_substrate"/>
    <property type="match status" value="1"/>
</dbReference>
<reference evidence="7" key="1">
    <citation type="journal article" date="2019" name="Int. J. Syst. Evol. Microbiol.">
        <title>The Global Catalogue of Microorganisms (GCM) 10K type strain sequencing project: providing services to taxonomists for standard genome sequencing and annotation.</title>
        <authorList>
            <consortium name="The Broad Institute Genomics Platform"/>
            <consortium name="The Broad Institute Genome Sequencing Center for Infectious Disease"/>
            <person name="Wu L."/>
            <person name="Ma J."/>
        </authorList>
    </citation>
    <scope>NUCLEOTIDE SEQUENCE [LARGE SCALE GENOMIC DNA]</scope>
    <source>
        <strain evidence="7">CGMCC 1.12371</strain>
    </source>
</reference>
<dbReference type="EMBL" id="JBHTCA010000004">
    <property type="protein sequence ID" value="MFC7408886.1"/>
    <property type="molecule type" value="Genomic_DNA"/>
</dbReference>
<dbReference type="RefSeq" id="WP_382221822.1">
    <property type="nucleotide sequence ID" value="NZ_JBHTCA010000004.1"/>
</dbReference>
<dbReference type="Gene3D" id="3.40.190.10">
    <property type="entry name" value="Periplasmic binding protein-like II"/>
    <property type="match status" value="2"/>
</dbReference>
<keyword evidence="3" id="KW-0238">DNA-binding</keyword>
<dbReference type="SUPFAM" id="SSF53850">
    <property type="entry name" value="Periplasmic binding protein-like II"/>
    <property type="match status" value="1"/>
</dbReference>
<evidence type="ECO:0000256" key="1">
    <source>
        <dbReference type="ARBA" id="ARBA00009437"/>
    </source>
</evidence>